<keyword evidence="1" id="KW-0119">Carbohydrate metabolism</keyword>
<dbReference type="EC" id="3.2.1.-" evidence="1"/>
<proteinExistence type="inferred from homology"/>
<comment type="similarity">
    <text evidence="1">Belongs to the glycosyl hydrolase family 6.</text>
</comment>
<keyword evidence="1" id="KW-0624">Polysaccharide degradation</keyword>
<dbReference type="Gene3D" id="3.20.20.40">
    <property type="entry name" value="1, 4-beta cellobiohydrolase"/>
    <property type="match status" value="1"/>
</dbReference>
<keyword evidence="3" id="KW-1185">Reference proteome</keyword>
<dbReference type="AlphaFoldDB" id="A0A0D8BIP1"/>
<dbReference type="Pfam" id="PF01341">
    <property type="entry name" value="Glyco_hydro_6"/>
    <property type="match status" value="1"/>
</dbReference>
<dbReference type="EMBL" id="JYFN01000010">
    <property type="protein sequence ID" value="KJE23864.1"/>
    <property type="molecule type" value="Genomic_DNA"/>
</dbReference>
<comment type="caution">
    <text evidence="2">The sequence shown here is derived from an EMBL/GenBank/DDBJ whole genome shotgun (WGS) entry which is preliminary data.</text>
</comment>
<protein>
    <recommendedName>
        <fullName evidence="1">Glucanase</fullName>
        <ecNumber evidence="1">3.2.1.-</ecNumber>
    </recommendedName>
</protein>
<keyword evidence="1 2" id="KW-0326">Glycosidase</keyword>
<dbReference type="PATRIC" id="fig|1502723.3.peg.6922"/>
<evidence type="ECO:0000256" key="1">
    <source>
        <dbReference type="RuleBase" id="RU361186"/>
    </source>
</evidence>
<keyword evidence="1" id="KW-0136">Cellulose degradation</keyword>
<evidence type="ECO:0000313" key="3">
    <source>
        <dbReference type="Proteomes" id="UP000032545"/>
    </source>
</evidence>
<name>A0A0D8BIP1_9ACTN</name>
<sequence>MWPGWPRRAPAPRGQGVRGWRPCACGRPRGVAAVFALVAALVVTLVGCGPGGGGKSAGGAGGAVGVGAVTTAVPAPDPTRCPAGGGAGTGPSLAASSLPADGAVARGRAPRGPFLVDLASQAAQQAQAHPADAAAIAPLVQTSSAFSVGDWITDVVGEVHRRAAAAATAGATAVFMVYAIPHRDVGAGFSAGGLPDAVAYRQFTRQVAAGIGGAAAVIVLEPDALGQIDQLDAAQAAERYALLRDAVDVYGTLPATSVYLDGANCGWIAPAVMAGRLAQAGIAHARGFAVNVANYYRTEDEAARAEVLSRFVGGAHYVVDTSRNGRGPAVGLTNAWCNPPGRGLGEKPTTSTGYPHADAFLWVKTPGASDGECGRGDPAAGTWWPEQAAELVRNAAG</sequence>
<organism evidence="2 3">
    <name type="scientific">Frankia torreyi</name>
    <dbReference type="NCBI Taxonomy" id="1856"/>
    <lineage>
        <taxon>Bacteria</taxon>
        <taxon>Bacillati</taxon>
        <taxon>Actinomycetota</taxon>
        <taxon>Actinomycetes</taxon>
        <taxon>Frankiales</taxon>
        <taxon>Frankiaceae</taxon>
        <taxon>Frankia</taxon>
    </lineage>
</organism>
<dbReference type="PANTHER" id="PTHR34876">
    <property type="match status" value="1"/>
</dbReference>
<dbReference type="InterPro" id="IPR036434">
    <property type="entry name" value="Beta_cellobiohydrolase_sf"/>
</dbReference>
<gene>
    <name evidence="2" type="ORF">FF36_01797</name>
</gene>
<dbReference type="PANTHER" id="PTHR34876:SF4">
    <property type="entry name" value="1,4-BETA-D-GLUCAN CELLOBIOHYDROLASE C-RELATED"/>
    <property type="match status" value="1"/>
</dbReference>
<dbReference type="GO" id="GO:0030245">
    <property type="term" value="P:cellulose catabolic process"/>
    <property type="evidence" value="ECO:0007669"/>
    <property type="project" value="UniProtKB-KW"/>
</dbReference>
<accession>A0A0D8BIP1</accession>
<reference evidence="3" key="1">
    <citation type="submission" date="2015-02" db="EMBL/GenBank/DDBJ databases">
        <title>Draft Genome of Frankia sp. CpI1-S.</title>
        <authorList>
            <person name="Oshone R.T."/>
            <person name="Ngom M."/>
            <person name="Ghodhbane-Gtari F."/>
            <person name="Gtari M."/>
            <person name="Morris K."/>
            <person name="Thomas K."/>
            <person name="Sen A."/>
            <person name="Tisa L.S."/>
        </authorList>
    </citation>
    <scope>NUCLEOTIDE SEQUENCE [LARGE SCALE GENOMIC DNA]</scope>
    <source>
        <strain evidence="3">CpI1-S</strain>
    </source>
</reference>
<dbReference type="InterPro" id="IPR016288">
    <property type="entry name" value="Beta_cellobiohydrolase"/>
</dbReference>
<dbReference type="GO" id="GO:0004553">
    <property type="term" value="F:hydrolase activity, hydrolyzing O-glycosyl compounds"/>
    <property type="evidence" value="ECO:0007669"/>
    <property type="project" value="InterPro"/>
</dbReference>
<reference evidence="2 3" key="2">
    <citation type="journal article" date="2016" name="Genome Announc.">
        <title>Permanent Draft Genome Sequences for Two Variants of Frankia sp. Strain CpI1, the First Frankia Strain Isolated from Root Nodules of Comptonia peregrina.</title>
        <authorList>
            <person name="Oshone R."/>
            <person name="Hurst S.G.IV."/>
            <person name="Abebe-Akele F."/>
            <person name="Simpson S."/>
            <person name="Morris K."/>
            <person name="Thomas W.K."/>
            <person name="Tisa L.S."/>
        </authorList>
    </citation>
    <scope>NUCLEOTIDE SEQUENCE [LARGE SCALE GENOMIC DNA]</scope>
    <source>
        <strain evidence="3">CpI1-S</strain>
    </source>
</reference>
<dbReference type="Proteomes" id="UP000032545">
    <property type="component" value="Unassembled WGS sequence"/>
</dbReference>
<dbReference type="PRINTS" id="PR00733">
    <property type="entry name" value="GLHYDRLASE6"/>
</dbReference>
<dbReference type="SUPFAM" id="SSF51989">
    <property type="entry name" value="Glycosyl hydrolases family 6, cellulases"/>
    <property type="match status" value="1"/>
</dbReference>
<evidence type="ECO:0000313" key="2">
    <source>
        <dbReference type="EMBL" id="KJE23864.1"/>
    </source>
</evidence>
<keyword evidence="1 2" id="KW-0378">Hydrolase</keyword>